<protein>
    <recommendedName>
        <fullName evidence="2">Lysozyme inhibitor LprI-like N-terminal domain-containing protein</fullName>
    </recommendedName>
</protein>
<evidence type="ECO:0000313" key="3">
    <source>
        <dbReference type="EMBL" id="ANY84135.1"/>
    </source>
</evidence>
<dbReference type="GO" id="GO:0005576">
    <property type="term" value="C:extracellular region"/>
    <property type="evidence" value="ECO:0007669"/>
    <property type="project" value="TreeGrafter"/>
</dbReference>
<dbReference type="AlphaFoldDB" id="A0A1B2EW08"/>
<proteinExistence type="predicted"/>
<keyword evidence="1" id="KW-0732">Signal</keyword>
<dbReference type="OrthoDB" id="122332at2"/>
<evidence type="ECO:0000259" key="2">
    <source>
        <dbReference type="Pfam" id="PF07007"/>
    </source>
</evidence>
<dbReference type="EMBL" id="CP016619">
    <property type="protein sequence ID" value="ANY84135.1"/>
    <property type="molecule type" value="Genomic_DNA"/>
</dbReference>
<accession>A0A1B2EW08</accession>
<feature type="chain" id="PRO_5008536251" description="Lysozyme inhibitor LprI-like N-terminal domain-containing protein" evidence="1">
    <location>
        <begin position="26"/>
        <end position="118"/>
    </location>
</feature>
<evidence type="ECO:0000256" key="1">
    <source>
        <dbReference type="SAM" id="SignalP"/>
    </source>
</evidence>
<sequence length="118" mass="12886">MPGKAFCLTALSILLLTAAWQPVQAASFDCTKAEAADEEAVCADRHLNDEDAEMSVLYTQLKPLLGMGSHGDLDEAQVAWLKRRAGCKDNRICLSKAYSDRILQLRGGFEALTKRSPS</sequence>
<keyword evidence="3" id="KW-0614">Plasmid</keyword>
<dbReference type="PANTHER" id="PTHR37549">
    <property type="entry name" value="LIPOPROTEIN LPRI"/>
    <property type="match status" value="1"/>
</dbReference>
<organism evidence="3">
    <name type="scientific">Microvirga ossetica</name>
    <dbReference type="NCBI Taxonomy" id="1882682"/>
    <lineage>
        <taxon>Bacteria</taxon>
        <taxon>Pseudomonadati</taxon>
        <taxon>Pseudomonadota</taxon>
        <taxon>Alphaproteobacteria</taxon>
        <taxon>Hyphomicrobiales</taxon>
        <taxon>Methylobacteriaceae</taxon>
        <taxon>Microvirga</taxon>
    </lineage>
</organism>
<gene>
    <name evidence="3" type="ORF">BB934_38465</name>
</gene>
<reference evidence="3" key="1">
    <citation type="submission" date="2016-07" db="EMBL/GenBank/DDBJ databases">
        <title>Microvirga ossetica sp. nov. a new species of rhizobia isolated from root nodules of the legume species Vicia alpestris Steven originated from North Ossetia region in the Caucasus.</title>
        <authorList>
            <person name="Safronova V.I."/>
            <person name="Kuznetsova I.G."/>
            <person name="Sazanova A.L."/>
            <person name="Belimov A."/>
            <person name="Andronov E."/>
            <person name="Osledkin Y.S."/>
            <person name="Onishchuk O.P."/>
            <person name="Kurchak O.N."/>
            <person name="Shaposhnikov A.I."/>
            <person name="Willems A."/>
            <person name="Tikhonovich I.A."/>
        </authorList>
    </citation>
    <scope>NUCLEOTIDE SEQUENCE [LARGE SCALE GENOMIC DNA]</scope>
    <source>
        <strain evidence="3">V5/3M</strain>
        <plasmid evidence="3">unnamed2</plasmid>
    </source>
</reference>
<dbReference type="InterPro" id="IPR052755">
    <property type="entry name" value="Lysozyme_Inhibitor_LprI"/>
</dbReference>
<geneLocation type="plasmid" evidence="3">
    <name>unnamed2</name>
</geneLocation>
<dbReference type="Pfam" id="PF07007">
    <property type="entry name" value="LprI"/>
    <property type="match status" value="1"/>
</dbReference>
<dbReference type="PANTHER" id="PTHR37549:SF1">
    <property type="entry name" value="LIPOPROTEIN LPRI"/>
    <property type="match status" value="1"/>
</dbReference>
<feature type="domain" description="Lysozyme inhibitor LprI-like N-terminal" evidence="2">
    <location>
        <begin position="30"/>
        <end position="105"/>
    </location>
</feature>
<name>A0A1B2EW08_9HYPH</name>
<feature type="signal peptide" evidence="1">
    <location>
        <begin position="1"/>
        <end position="25"/>
    </location>
</feature>
<dbReference type="KEGG" id="moc:BB934_38465"/>
<dbReference type="InterPro" id="IPR009739">
    <property type="entry name" value="LprI-like_N"/>
</dbReference>